<proteinExistence type="predicted"/>
<organism evidence="5 6">
    <name type="scientific">Streptomyces flavotricini</name>
    <dbReference type="NCBI Taxonomy" id="66888"/>
    <lineage>
        <taxon>Bacteria</taxon>
        <taxon>Bacillati</taxon>
        <taxon>Actinomycetota</taxon>
        <taxon>Actinomycetes</taxon>
        <taxon>Kitasatosporales</taxon>
        <taxon>Streptomycetaceae</taxon>
        <taxon>Streptomyces</taxon>
    </lineage>
</organism>
<evidence type="ECO:0000256" key="3">
    <source>
        <dbReference type="SAM" id="MobiDB-lite"/>
    </source>
</evidence>
<dbReference type="Pfam" id="PF00291">
    <property type="entry name" value="PALP"/>
    <property type="match status" value="1"/>
</dbReference>
<name>A0ABS8E6M5_9ACTN</name>
<evidence type="ECO:0000313" key="6">
    <source>
        <dbReference type="Proteomes" id="UP001520654"/>
    </source>
</evidence>
<dbReference type="PANTHER" id="PTHR10314">
    <property type="entry name" value="CYSTATHIONINE BETA-SYNTHASE"/>
    <property type="match status" value="1"/>
</dbReference>
<evidence type="ECO:0000259" key="4">
    <source>
        <dbReference type="Pfam" id="PF00291"/>
    </source>
</evidence>
<evidence type="ECO:0000256" key="2">
    <source>
        <dbReference type="ARBA" id="ARBA00022898"/>
    </source>
</evidence>
<evidence type="ECO:0000256" key="1">
    <source>
        <dbReference type="ARBA" id="ARBA00001933"/>
    </source>
</evidence>
<dbReference type="InterPro" id="IPR050214">
    <property type="entry name" value="Cys_Synth/Cystath_Beta-Synth"/>
</dbReference>
<dbReference type="RefSeq" id="WP_229337300.1">
    <property type="nucleotide sequence ID" value="NZ_JAINUL010000001.1"/>
</dbReference>
<dbReference type="Gene3D" id="3.40.50.1100">
    <property type="match status" value="2"/>
</dbReference>
<comment type="cofactor">
    <cofactor evidence="1">
        <name>pyridoxal 5'-phosphate</name>
        <dbReference type="ChEBI" id="CHEBI:597326"/>
    </cofactor>
</comment>
<dbReference type="SUPFAM" id="SSF53686">
    <property type="entry name" value="Tryptophan synthase beta subunit-like PLP-dependent enzymes"/>
    <property type="match status" value="1"/>
</dbReference>
<evidence type="ECO:0000313" key="5">
    <source>
        <dbReference type="EMBL" id="MCC0096745.1"/>
    </source>
</evidence>
<keyword evidence="6" id="KW-1185">Reference proteome</keyword>
<sequence>MTTAVRPGPEPALAGPQTGGPEPAEAIGPDTAGPEAAGPDFAGIRRALADRAPVLADLTRAFAPLEAEAHRLLPRLAALRPGIGDTPLVAVPSRAGRGTVWLKTEAANTSGSVKSRTAYALLCAAVASAGTPRVRLVEYSGGSLAVALAELCAPLGLDLHLVAPYGVPERLLDQLRRHGAQVTTAREGTGFLGAMDEAVRVAEREDRHLLLQHCAAAGAALHREHTGAEIIGQLSGYGVEPAAVAAAVGTGGSLTGTAMALRGAWPDCRPLAVFPAEAVYGDERAPTGARRMNGTGGLGHGLRQPLLAAFPQDYFSFTAVAYPQALQAMRHLRREHGIAVSASGAGAWLGASAEVDQGPRGRNAVAVVASRGTIEEWEHAAGT</sequence>
<gene>
    <name evidence="5" type="ORF">K7B10_18520</name>
</gene>
<feature type="domain" description="Tryptophan synthase beta chain-like PALP" evidence="4">
    <location>
        <begin position="80"/>
        <end position="368"/>
    </location>
</feature>
<feature type="region of interest" description="Disordered" evidence="3">
    <location>
        <begin position="1"/>
        <end position="39"/>
    </location>
</feature>
<dbReference type="InterPro" id="IPR036052">
    <property type="entry name" value="TrpB-like_PALP_sf"/>
</dbReference>
<dbReference type="Proteomes" id="UP001520654">
    <property type="component" value="Unassembled WGS sequence"/>
</dbReference>
<comment type="caution">
    <text evidence="5">The sequence shown here is derived from an EMBL/GenBank/DDBJ whole genome shotgun (WGS) entry which is preliminary data.</text>
</comment>
<dbReference type="EMBL" id="JAINUL010000001">
    <property type="protein sequence ID" value="MCC0096745.1"/>
    <property type="molecule type" value="Genomic_DNA"/>
</dbReference>
<keyword evidence="2" id="KW-0663">Pyridoxal phosphate</keyword>
<accession>A0ABS8E6M5</accession>
<protein>
    <submittedName>
        <fullName evidence="5">Pyridoxal-phosphate dependent enzyme</fullName>
    </submittedName>
</protein>
<reference evidence="5 6" key="1">
    <citation type="submission" date="2021-08" db="EMBL/GenBank/DDBJ databases">
        <title>Genomic Architecture of Streptomyces flavotricini NGL1 and Streptomyces erythrochromogenes HMS4 With Differential Plant Beneficial attributes and laccase production capabilities.</title>
        <authorList>
            <person name="Salwan R."/>
            <person name="Kaur R."/>
            <person name="Sharma V."/>
        </authorList>
    </citation>
    <scope>NUCLEOTIDE SEQUENCE [LARGE SCALE GENOMIC DNA]</scope>
    <source>
        <strain evidence="5 6">NGL1</strain>
    </source>
</reference>
<dbReference type="InterPro" id="IPR001926">
    <property type="entry name" value="TrpB-like_PALP"/>
</dbReference>